<evidence type="ECO:0000313" key="2">
    <source>
        <dbReference type="EMBL" id="QHT78270.1"/>
    </source>
</evidence>
<feature type="transmembrane region" description="Helical" evidence="1">
    <location>
        <begin position="6"/>
        <end position="23"/>
    </location>
</feature>
<protein>
    <submittedName>
        <fullName evidence="2">Uncharacterized protein</fullName>
    </submittedName>
</protein>
<feature type="transmembrane region" description="Helical" evidence="1">
    <location>
        <begin position="170"/>
        <end position="187"/>
    </location>
</feature>
<dbReference type="AlphaFoldDB" id="A0A6C0HD18"/>
<keyword evidence="1" id="KW-0812">Transmembrane</keyword>
<keyword evidence="1" id="KW-0472">Membrane</keyword>
<keyword evidence="1" id="KW-1133">Transmembrane helix</keyword>
<sequence>MQYSQALVFIKNGFYIHAIHAFLQYLTNNTYVSAILSIKLYSINYFYWYGNYYTYLPNPRHNWTKQFIRFTDTGHLASVIPLIYPKTLPVAHNVHFIIMAGYWIGKLGFGLKDADRLGKAETGDIIDWHLDLCTYIHHLVPYLLIYILSFEQWNKNVIVCVNEYNNETLFYTYMWLYAWFSFIYVPWRLYTGDAVYSILDLKQTPKRVALMFVAFIHLLVFLSNFVGYSTCLLVN</sequence>
<reference evidence="2" key="1">
    <citation type="journal article" date="2020" name="Nature">
        <title>Giant virus diversity and host interactions through global metagenomics.</title>
        <authorList>
            <person name="Schulz F."/>
            <person name="Roux S."/>
            <person name="Paez-Espino D."/>
            <person name="Jungbluth S."/>
            <person name="Walsh D.A."/>
            <person name="Denef V.J."/>
            <person name="McMahon K.D."/>
            <person name="Konstantinidis K.T."/>
            <person name="Eloe-Fadrosh E.A."/>
            <person name="Kyrpides N.C."/>
            <person name="Woyke T."/>
        </authorList>
    </citation>
    <scope>NUCLEOTIDE SEQUENCE</scope>
    <source>
        <strain evidence="2">GVMAG-M-3300023179-91</strain>
    </source>
</reference>
<feature type="transmembrane region" description="Helical" evidence="1">
    <location>
        <begin position="94"/>
        <end position="111"/>
    </location>
</feature>
<evidence type="ECO:0000256" key="1">
    <source>
        <dbReference type="SAM" id="Phobius"/>
    </source>
</evidence>
<feature type="transmembrane region" description="Helical" evidence="1">
    <location>
        <begin position="132"/>
        <end position="150"/>
    </location>
</feature>
<feature type="transmembrane region" description="Helical" evidence="1">
    <location>
        <begin position="30"/>
        <end position="49"/>
    </location>
</feature>
<dbReference type="EMBL" id="MN739930">
    <property type="protein sequence ID" value="QHT78270.1"/>
    <property type="molecule type" value="Genomic_DNA"/>
</dbReference>
<accession>A0A6C0HD18</accession>
<name>A0A6C0HD18_9ZZZZ</name>
<organism evidence="2">
    <name type="scientific">viral metagenome</name>
    <dbReference type="NCBI Taxonomy" id="1070528"/>
    <lineage>
        <taxon>unclassified sequences</taxon>
        <taxon>metagenomes</taxon>
        <taxon>organismal metagenomes</taxon>
    </lineage>
</organism>
<feature type="transmembrane region" description="Helical" evidence="1">
    <location>
        <begin position="208"/>
        <end position="228"/>
    </location>
</feature>
<proteinExistence type="predicted"/>